<dbReference type="OrthoDB" id="9806653at2"/>
<dbReference type="EMBL" id="JXMS01000012">
    <property type="protein sequence ID" value="OBQ51865.1"/>
    <property type="molecule type" value="Genomic_DNA"/>
</dbReference>
<accession>A0A1B7XD04</accession>
<dbReference type="PATRIC" id="fig|1560234.3.peg.523"/>
<sequence length="356" mass="39594">MHILLLDLGNEMRGGQWQVFYLARALARSQKFTVTLAAPANAPLLDHAAKVEGITLLPLSSTRDWDIRNLYKLRRAITKYGAQVIHTNCAKSASLGAIVKKICGNAFSLVHTRRVSYPLKKGWSGKKYLLADAIVGVSQEISDTVLESAPMLDKSKVSTIHSGIDAARYQAKRKRDDDRIIIGMIGALTEQKGHVVLVKALAELAKYKDTPTWEARFVGDGPLFTEIKELAEELKVSSHLALLGRQDARDQLPFFDLLAVPSVNGEGSSGVIKEGWVGQLPVVASNLPSNLELVEDQKSGLVFPNHDYRRLAAHLHKLMLDEKLRERLVEGGNKRVQEFTDMKMAEAYMALYNRLW</sequence>
<feature type="domain" description="Glycosyl transferase family 1" evidence="1">
    <location>
        <begin position="169"/>
        <end position="334"/>
    </location>
</feature>
<organism evidence="3 4">
    <name type="scientific">Halodesulfovibrio spirochaetisodalis</name>
    <dbReference type="NCBI Taxonomy" id="1560234"/>
    <lineage>
        <taxon>Bacteria</taxon>
        <taxon>Pseudomonadati</taxon>
        <taxon>Thermodesulfobacteriota</taxon>
        <taxon>Desulfovibrionia</taxon>
        <taxon>Desulfovibrionales</taxon>
        <taxon>Desulfovibrionaceae</taxon>
        <taxon>Halodesulfovibrio</taxon>
    </lineage>
</organism>
<dbReference type="CDD" id="cd03801">
    <property type="entry name" value="GT4_PimA-like"/>
    <property type="match status" value="1"/>
</dbReference>
<dbReference type="Proteomes" id="UP000091979">
    <property type="component" value="Unassembled WGS sequence"/>
</dbReference>
<dbReference type="AlphaFoldDB" id="A0A1B7XD04"/>
<dbReference type="RefSeq" id="WP_066854544.1">
    <property type="nucleotide sequence ID" value="NZ_JXMS01000012.1"/>
</dbReference>
<comment type="caution">
    <text evidence="3">The sequence shown here is derived from an EMBL/GenBank/DDBJ whole genome shotgun (WGS) entry which is preliminary data.</text>
</comment>
<name>A0A1B7XD04_9BACT</name>
<keyword evidence="3" id="KW-0808">Transferase</keyword>
<dbReference type="Gene3D" id="3.40.50.2000">
    <property type="entry name" value="Glycogen Phosphorylase B"/>
    <property type="match status" value="2"/>
</dbReference>
<protein>
    <submittedName>
        <fullName evidence="3">Glycosyl transferase family 1</fullName>
    </submittedName>
</protein>
<reference evidence="3 4" key="1">
    <citation type="submission" date="2015-01" db="EMBL/GenBank/DDBJ databases">
        <title>Desulfovibrio sp. JC271 draft genome sequence.</title>
        <authorList>
            <person name="Shivani Y."/>
            <person name="Subhash Y."/>
            <person name="Sasikala C."/>
            <person name="Ramana C.V."/>
        </authorList>
    </citation>
    <scope>NUCLEOTIDE SEQUENCE [LARGE SCALE GENOMIC DNA]</scope>
    <source>
        <strain evidence="3 4">JC271</strain>
    </source>
</reference>
<dbReference type="Pfam" id="PF00534">
    <property type="entry name" value="Glycos_transf_1"/>
    <property type="match status" value="1"/>
</dbReference>
<keyword evidence="4" id="KW-1185">Reference proteome</keyword>
<dbReference type="STRING" id="1560234.SP90_08500"/>
<evidence type="ECO:0000259" key="2">
    <source>
        <dbReference type="Pfam" id="PF13439"/>
    </source>
</evidence>
<dbReference type="Pfam" id="PF13439">
    <property type="entry name" value="Glyco_transf_4"/>
    <property type="match status" value="1"/>
</dbReference>
<feature type="domain" description="Glycosyltransferase subfamily 4-like N-terminal" evidence="2">
    <location>
        <begin position="14"/>
        <end position="168"/>
    </location>
</feature>
<evidence type="ECO:0000259" key="1">
    <source>
        <dbReference type="Pfam" id="PF00534"/>
    </source>
</evidence>
<dbReference type="SUPFAM" id="SSF53756">
    <property type="entry name" value="UDP-Glycosyltransferase/glycogen phosphorylase"/>
    <property type="match status" value="1"/>
</dbReference>
<dbReference type="InterPro" id="IPR028098">
    <property type="entry name" value="Glyco_trans_4-like_N"/>
</dbReference>
<evidence type="ECO:0000313" key="3">
    <source>
        <dbReference type="EMBL" id="OBQ51865.1"/>
    </source>
</evidence>
<gene>
    <name evidence="3" type="ORF">SP90_08500</name>
</gene>
<dbReference type="PANTHER" id="PTHR12526">
    <property type="entry name" value="GLYCOSYLTRANSFERASE"/>
    <property type="match status" value="1"/>
</dbReference>
<evidence type="ECO:0000313" key="4">
    <source>
        <dbReference type="Proteomes" id="UP000091979"/>
    </source>
</evidence>
<dbReference type="GO" id="GO:0016757">
    <property type="term" value="F:glycosyltransferase activity"/>
    <property type="evidence" value="ECO:0007669"/>
    <property type="project" value="InterPro"/>
</dbReference>
<proteinExistence type="predicted"/>
<dbReference type="InterPro" id="IPR001296">
    <property type="entry name" value="Glyco_trans_1"/>
</dbReference>